<comment type="caution">
    <text evidence="2">The sequence shown here is derived from an EMBL/GenBank/DDBJ whole genome shotgun (WGS) entry which is preliminary data.</text>
</comment>
<organism evidence="2 3">
    <name type="scientific">Oryza meyeriana var. granulata</name>
    <dbReference type="NCBI Taxonomy" id="110450"/>
    <lineage>
        <taxon>Eukaryota</taxon>
        <taxon>Viridiplantae</taxon>
        <taxon>Streptophyta</taxon>
        <taxon>Embryophyta</taxon>
        <taxon>Tracheophyta</taxon>
        <taxon>Spermatophyta</taxon>
        <taxon>Magnoliopsida</taxon>
        <taxon>Liliopsida</taxon>
        <taxon>Poales</taxon>
        <taxon>Poaceae</taxon>
        <taxon>BOP clade</taxon>
        <taxon>Oryzoideae</taxon>
        <taxon>Oryzeae</taxon>
        <taxon>Oryzinae</taxon>
        <taxon>Oryza</taxon>
        <taxon>Oryza meyeriana</taxon>
    </lineage>
</organism>
<feature type="region of interest" description="Disordered" evidence="1">
    <location>
        <begin position="1"/>
        <end position="37"/>
    </location>
</feature>
<keyword evidence="3" id="KW-1185">Reference proteome</keyword>
<feature type="region of interest" description="Disordered" evidence="1">
    <location>
        <begin position="56"/>
        <end position="104"/>
    </location>
</feature>
<evidence type="ECO:0000256" key="1">
    <source>
        <dbReference type="SAM" id="MobiDB-lite"/>
    </source>
</evidence>
<sequence>MQQWYAVEPIELGRPRRSTGDTPATAGGSTTTAIDSATKAMRWRAETDERWGNAMVSSAWSGEEGMRRASPASRFASGRQDDEGSGRRNSTTRRQRCTGTGVAT</sequence>
<reference evidence="2 3" key="1">
    <citation type="submission" date="2019-11" db="EMBL/GenBank/DDBJ databases">
        <title>Whole genome sequence of Oryza granulata.</title>
        <authorList>
            <person name="Li W."/>
        </authorList>
    </citation>
    <scope>NUCLEOTIDE SEQUENCE [LARGE SCALE GENOMIC DNA]</scope>
    <source>
        <strain evidence="3">cv. Menghai</strain>
        <tissue evidence="2">Leaf</tissue>
    </source>
</reference>
<protein>
    <submittedName>
        <fullName evidence="2">Uncharacterized protein</fullName>
    </submittedName>
</protein>
<evidence type="ECO:0000313" key="2">
    <source>
        <dbReference type="EMBL" id="KAF0925001.1"/>
    </source>
</evidence>
<dbReference type="Proteomes" id="UP000479710">
    <property type="component" value="Unassembled WGS sequence"/>
</dbReference>
<dbReference type="EMBL" id="SPHZ02000003">
    <property type="protein sequence ID" value="KAF0925001.1"/>
    <property type="molecule type" value="Genomic_DNA"/>
</dbReference>
<dbReference type="AlphaFoldDB" id="A0A6G1EK02"/>
<feature type="compositionally biased region" description="Low complexity" evidence="1">
    <location>
        <begin position="20"/>
        <end position="37"/>
    </location>
</feature>
<proteinExistence type="predicted"/>
<gene>
    <name evidence="2" type="ORF">E2562_015064</name>
</gene>
<accession>A0A6G1EK02</accession>
<name>A0A6G1EK02_9ORYZ</name>
<evidence type="ECO:0000313" key="3">
    <source>
        <dbReference type="Proteomes" id="UP000479710"/>
    </source>
</evidence>